<gene>
    <name evidence="2" type="ORF">HNR67_003246</name>
</gene>
<comment type="caution">
    <text evidence="2">The sequence shown here is derived from an EMBL/GenBank/DDBJ whole genome shotgun (WGS) entry which is preliminary data.</text>
</comment>
<feature type="transmembrane region" description="Helical" evidence="1">
    <location>
        <begin position="98"/>
        <end position="119"/>
    </location>
</feature>
<organism evidence="2 3">
    <name type="scientific">Crossiella cryophila</name>
    <dbReference type="NCBI Taxonomy" id="43355"/>
    <lineage>
        <taxon>Bacteria</taxon>
        <taxon>Bacillati</taxon>
        <taxon>Actinomycetota</taxon>
        <taxon>Actinomycetes</taxon>
        <taxon>Pseudonocardiales</taxon>
        <taxon>Pseudonocardiaceae</taxon>
        <taxon>Crossiella</taxon>
    </lineage>
</organism>
<dbReference type="Pfam" id="PF03729">
    <property type="entry name" value="DUF308"/>
    <property type="match status" value="1"/>
</dbReference>
<dbReference type="EMBL" id="JACHMH010000001">
    <property type="protein sequence ID" value="MBB4677128.1"/>
    <property type="molecule type" value="Genomic_DNA"/>
</dbReference>
<feature type="transmembrane region" description="Helical" evidence="1">
    <location>
        <begin position="12"/>
        <end position="30"/>
    </location>
</feature>
<evidence type="ECO:0000256" key="1">
    <source>
        <dbReference type="SAM" id="Phobius"/>
    </source>
</evidence>
<evidence type="ECO:0000313" key="2">
    <source>
        <dbReference type="EMBL" id="MBB4677128.1"/>
    </source>
</evidence>
<reference evidence="2 3" key="1">
    <citation type="submission" date="2020-08" db="EMBL/GenBank/DDBJ databases">
        <title>Sequencing the genomes of 1000 actinobacteria strains.</title>
        <authorList>
            <person name="Klenk H.-P."/>
        </authorList>
    </citation>
    <scope>NUCLEOTIDE SEQUENCE [LARGE SCALE GENOMIC DNA]</scope>
    <source>
        <strain evidence="2 3">DSM 44230</strain>
    </source>
</reference>
<keyword evidence="1" id="KW-1133">Transmembrane helix</keyword>
<evidence type="ECO:0000313" key="3">
    <source>
        <dbReference type="Proteomes" id="UP000533598"/>
    </source>
</evidence>
<dbReference type="InterPro" id="IPR005325">
    <property type="entry name" value="DUF308_memb"/>
</dbReference>
<keyword evidence="1" id="KW-0472">Membrane</keyword>
<sequence>MLELLRGRHRLMTIRGSVAIVFALLAFFAWPEDADWVVQFAVLIAYLLAEGVFALLFAFGGKEAPALDRVLFALPGFLLLAGITLTAASFAITPLISLFGVVIVSAGWPIINGIGQALVAVRVKDLYCRIGFAISGTLSIVVGVLVMNVSTEQASLWTLLAWYALVSGLIFVALGVRFSRRGR</sequence>
<dbReference type="AlphaFoldDB" id="A0A7W7C9Q2"/>
<feature type="transmembrane region" description="Helical" evidence="1">
    <location>
        <begin position="126"/>
        <end position="147"/>
    </location>
</feature>
<keyword evidence="3" id="KW-1185">Reference proteome</keyword>
<accession>A0A7W7C9Q2</accession>
<name>A0A7W7C9Q2_9PSEU</name>
<feature type="transmembrane region" description="Helical" evidence="1">
    <location>
        <begin position="159"/>
        <end position="178"/>
    </location>
</feature>
<keyword evidence="1" id="KW-0812">Transmembrane</keyword>
<feature type="transmembrane region" description="Helical" evidence="1">
    <location>
        <begin position="71"/>
        <end position="92"/>
    </location>
</feature>
<feature type="transmembrane region" description="Helical" evidence="1">
    <location>
        <begin position="36"/>
        <end position="59"/>
    </location>
</feature>
<proteinExistence type="predicted"/>
<dbReference type="RefSeq" id="WP_185003032.1">
    <property type="nucleotide sequence ID" value="NZ_BAAAUI010000002.1"/>
</dbReference>
<protein>
    <submittedName>
        <fullName evidence="2">Uncharacterized membrane protein HdeD (DUF308 family)</fullName>
    </submittedName>
</protein>
<dbReference type="Proteomes" id="UP000533598">
    <property type="component" value="Unassembled WGS sequence"/>
</dbReference>